<name>A0A9P7FWR0_9AGAR</name>
<protein>
    <submittedName>
        <fullName evidence="1">Uncharacterized protein</fullName>
    </submittedName>
</protein>
<gene>
    <name evidence="1" type="ORF">DXG03_001811</name>
</gene>
<reference evidence="1" key="1">
    <citation type="submission" date="2020-07" db="EMBL/GenBank/DDBJ databases">
        <authorList>
            <person name="Nieuwenhuis M."/>
            <person name="Van De Peppel L.J.J."/>
        </authorList>
    </citation>
    <scope>NUCLEOTIDE SEQUENCE</scope>
    <source>
        <strain evidence="1">AP01</strain>
        <tissue evidence="1">Mycelium</tissue>
    </source>
</reference>
<comment type="caution">
    <text evidence="1">The sequence shown here is derived from an EMBL/GenBank/DDBJ whole genome shotgun (WGS) entry which is preliminary data.</text>
</comment>
<dbReference type="EMBL" id="JABCKV010001420">
    <property type="protein sequence ID" value="KAG5640007.1"/>
    <property type="molecule type" value="Genomic_DNA"/>
</dbReference>
<organism evidence="1 2">
    <name type="scientific">Asterophora parasitica</name>
    <dbReference type="NCBI Taxonomy" id="117018"/>
    <lineage>
        <taxon>Eukaryota</taxon>
        <taxon>Fungi</taxon>
        <taxon>Dikarya</taxon>
        <taxon>Basidiomycota</taxon>
        <taxon>Agaricomycotina</taxon>
        <taxon>Agaricomycetes</taxon>
        <taxon>Agaricomycetidae</taxon>
        <taxon>Agaricales</taxon>
        <taxon>Tricholomatineae</taxon>
        <taxon>Lyophyllaceae</taxon>
        <taxon>Asterophora</taxon>
    </lineage>
</organism>
<sequence length="214" mass="24600">MPNPIIGPPEYAYGPQINILRRNAVDFTGARKVKSDYWHAGLPSEVVSRNHTQFPAVRFHPGDGIGIGVAMTECEYTEGIANPNQSVFAELPPRMHALKKGLLVITVSFFFFPQWEPMTKRYCFQFQWPGYQHLKWREEIVLVHANGMPLTVAHMAAQISSLWRKFYQKHANEMRGHGLRLGDNQITFHHLRLLQVYTNDGHGWQAEVSYVKTQ</sequence>
<dbReference type="OrthoDB" id="2824696at2759"/>
<keyword evidence="2" id="KW-1185">Reference proteome</keyword>
<evidence type="ECO:0000313" key="2">
    <source>
        <dbReference type="Proteomes" id="UP000775547"/>
    </source>
</evidence>
<proteinExistence type="predicted"/>
<reference evidence="1" key="2">
    <citation type="submission" date="2021-10" db="EMBL/GenBank/DDBJ databases">
        <title>Phylogenomics reveals ancestral predisposition of the termite-cultivated fungus Termitomyces towards a domesticated lifestyle.</title>
        <authorList>
            <person name="Auxier B."/>
            <person name="Grum-Grzhimaylo A."/>
            <person name="Cardenas M.E."/>
            <person name="Lodge J.D."/>
            <person name="Laessoe T."/>
            <person name="Pedersen O."/>
            <person name="Smith M.E."/>
            <person name="Kuyper T.W."/>
            <person name="Franco-Molano E.A."/>
            <person name="Baroni T.J."/>
            <person name="Aanen D.K."/>
        </authorList>
    </citation>
    <scope>NUCLEOTIDE SEQUENCE</scope>
    <source>
        <strain evidence="1">AP01</strain>
        <tissue evidence="1">Mycelium</tissue>
    </source>
</reference>
<evidence type="ECO:0000313" key="1">
    <source>
        <dbReference type="EMBL" id="KAG5640007.1"/>
    </source>
</evidence>
<dbReference type="AlphaFoldDB" id="A0A9P7FWR0"/>
<dbReference type="Proteomes" id="UP000775547">
    <property type="component" value="Unassembled WGS sequence"/>
</dbReference>
<accession>A0A9P7FWR0</accession>